<dbReference type="OrthoDB" id="9764669at2"/>
<reference evidence="17 18" key="1">
    <citation type="submission" date="2016-10" db="EMBL/GenBank/DDBJ databases">
        <authorList>
            <person name="de Groot N.N."/>
        </authorList>
    </citation>
    <scope>NUCLEOTIDE SEQUENCE [LARGE SCALE GENOMIC DNA]</scope>
    <source>
        <strain evidence="17 18">DSM 6059</strain>
    </source>
</reference>
<accession>A0A1I1NJT9</accession>
<dbReference type="RefSeq" id="WP_091986018.1">
    <property type="nucleotide sequence ID" value="NZ_FOLO01000026.1"/>
</dbReference>
<dbReference type="InterPro" id="IPR036942">
    <property type="entry name" value="Beta-barrel_TonB_sf"/>
</dbReference>
<feature type="chain" id="PRO_5011532085" evidence="14">
    <location>
        <begin position="23"/>
        <end position="746"/>
    </location>
</feature>
<keyword evidence="3 11" id="KW-0813">Transport</keyword>
<dbReference type="PANTHER" id="PTHR30069:SF29">
    <property type="entry name" value="HEMOGLOBIN AND HEMOGLOBIN-HAPTOGLOBIN-BINDING PROTEIN 1-RELATED"/>
    <property type="match status" value="1"/>
</dbReference>
<evidence type="ECO:0000313" key="18">
    <source>
        <dbReference type="Proteomes" id="UP000198862"/>
    </source>
</evidence>
<dbReference type="GO" id="GO:0015344">
    <property type="term" value="F:siderophore uptake transmembrane transporter activity"/>
    <property type="evidence" value="ECO:0007669"/>
    <property type="project" value="TreeGrafter"/>
</dbReference>
<evidence type="ECO:0000256" key="9">
    <source>
        <dbReference type="ARBA" id="ARBA00023170"/>
    </source>
</evidence>
<evidence type="ECO:0000256" key="3">
    <source>
        <dbReference type="ARBA" id="ARBA00022448"/>
    </source>
</evidence>
<dbReference type="InterPro" id="IPR012910">
    <property type="entry name" value="Plug_dom"/>
</dbReference>
<evidence type="ECO:0000313" key="17">
    <source>
        <dbReference type="EMBL" id="SFC97745.1"/>
    </source>
</evidence>
<proteinExistence type="inferred from homology"/>
<evidence type="ECO:0000256" key="13">
    <source>
        <dbReference type="RuleBase" id="RU003357"/>
    </source>
</evidence>
<evidence type="ECO:0000256" key="4">
    <source>
        <dbReference type="ARBA" id="ARBA00022452"/>
    </source>
</evidence>
<dbReference type="Gene3D" id="2.170.130.10">
    <property type="entry name" value="TonB-dependent receptor, plug domain"/>
    <property type="match status" value="1"/>
</dbReference>
<evidence type="ECO:0000256" key="7">
    <source>
        <dbReference type="ARBA" id="ARBA00023077"/>
    </source>
</evidence>
<dbReference type="Gene3D" id="2.40.170.20">
    <property type="entry name" value="TonB-dependent receptor, beta-barrel domain"/>
    <property type="match status" value="1"/>
</dbReference>
<dbReference type="EMBL" id="FOLO01000026">
    <property type="protein sequence ID" value="SFC97745.1"/>
    <property type="molecule type" value="Genomic_DNA"/>
</dbReference>
<dbReference type="AlphaFoldDB" id="A0A1I1NJT9"/>
<dbReference type="Pfam" id="PF07715">
    <property type="entry name" value="Plug"/>
    <property type="match status" value="1"/>
</dbReference>
<dbReference type="PANTHER" id="PTHR30069">
    <property type="entry name" value="TONB-DEPENDENT OUTER MEMBRANE RECEPTOR"/>
    <property type="match status" value="1"/>
</dbReference>
<feature type="domain" description="TonB-dependent receptor plug" evidence="16">
    <location>
        <begin position="48"/>
        <end position="156"/>
    </location>
</feature>
<evidence type="ECO:0000256" key="2">
    <source>
        <dbReference type="ARBA" id="ARBA00008143"/>
    </source>
</evidence>
<feature type="short sequence motif" description="TonB C-terminal box" evidence="12">
    <location>
        <begin position="729"/>
        <end position="746"/>
    </location>
</feature>
<keyword evidence="5 11" id="KW-0812">Transmembrane</keyword>
<dbReference type="PROSITE" id="PS01156">
    <property type="entry name" value="TONB_DEPENDENT_REC_2"/>
    <property type="match status" value="1"/>
</dbReference>
<keyword evidence="6 14" id="KW-0732">Signal</keyword>
<evidence type="ECO:0000256" key="12">
    <source>
        <dbReference type="PROSITE-ProRule" id="PRU10144"/>
    </source>
</evidence>
<evidence type="ECO:0000259" key="15">
    <source>
        <dbReference type="Pfam" id="PF00593"/>
    </source>
</evidence>
<keyword evidence="18" id="KW-1185">Reference proteome</keyword>
<name>A0A1I1NJT9_9GAMM</name>
<dbReference type="STRING" id="1123010.SAMN02745724_03089"/>
<keyword evidence="4 11" id="KW-1134">Transmembrane beta strand</keyword>
<dbReference type="Pfam" id="PF00593">
    <property type="entry name" value="TonB_dep_Rec_b-barrel"/>
    <property type="match status" value="1"/>
</dbReference>
<feature type="signal peptide" evidence="14">
    <location>
        <begin position="1"/>
        <end position="22"/>
    </location>
</feature>
<keyword evidence="7 13" id="KW-0798">TonB box</keyword>
<dbReference type="InterPro" id="IPR039426">
    <property type="entry name" value="TonB-dep_rcpt-like"/>
</dbReference>
<evidence type="ECO:0000259" key="16">
    <source>
        <dbReference type="Pfam" id="PF07715"/>
    </source>
</evidence>
<dbReference type="GO" id="GO:0044718">
    <property type="term" value="P:siderophore transmembrane transport"/>
    <property type="evidence" value="ECO:0007669"/>
    <property type="project" value="TreeGrafter"/>
</dbReference>
<evidence type="ECO:0000256" key="5">
    <source>
        <dbReference type="ARBA" id="ARBA00022692"/>
    </source>
</evidence>
<dbReference type="GO" id="GO:0009279">
    <property type="term" value="C:cell outer membrane"/>
    <property type="evidence" value="ECO:0007669"/>
    <property type="project" value="UniProtKB-SubCell"/>
</dbReference>
<comment type="similarity">
    <text evidence="2">Belongs to the TonB-dependent receptor family. Hemoglobin/haptoglobin binding protein subfamily.</text>
</comment>
<dbReference type="InterPro" id="IPR000531">
    <property type="entry name" value="Beta-barrel_TonB"/>
</dbReference>
<sequence length="746" mass="83867">MKLVPSSLFISVFLAIHTPALAKDKNTSKQTVNEHIEVFGHKISILSKDVASSISSITDKTIQRNQEAELSQILRELPGVELSGSVTPLSSQPSIRGLYGERIHVSIDNVKRKTESDGTSNIAAINSLSLDPSQVKQVLVLRGADSLTVGSGAIGGSIRLVTKDASDYLDSKNGFGARTQILHQSVSDSNSISTSLFNLNDISDTVFHASKVSFSDVDVIPNKSQDTEDDAIEDSAKLTKIKNNASRTNLTLKNTWYFMPEHSLQTKVDWARTQSKDQPYRQDQSYGIRYPTLSEDFNNDYIELMSNYVYQPDNDLIDFDLQLVYSDKNYEKNTLGYILKGENKSDFTNLSKGSTERYNIRLANLSQFSGIVDHQLAIEVNYENEKFKQSDASSSEISTFYGDSKSQNLSFSVIDQANFFNEQVLVTAGLRFDTFKRSNSTYTNYDNNKDGELSNELGLTFKASDNINIYIKYAEAFRAPSVQELYKKDDWRCHIGGKICYQEPQPDLKPETSQNLETGLGLFWQDISFADNLAFKLIHFNNKIDNFIDNVPFMYYLNENGAKQQGSPGPKPVNGIPVATHRDYSAKNIGRLESIGWEAELSYTFEKFDAYLGYSKIDMNAYGMPNFFLGSIDHNKQPYTEAPANKISLNLNYQLFESLNLSAQMLNYSEQQRLPENYLNAGYGTSRYTVYNLNASYNARDFLSGLKVNIGVDNLTNERYLRAPASEASDPSELGRNYKVTLAYQF</sequence>
<dbReference type="CDD" id="cd01347">
    <property type="entry name" value="ligand_gated_channel"/>
    <property type="match status" value="1"/>
</dbReference>
<evidence type="ECO:0000256" key="14">
    <source>
        <dbReference type="SAM" id="SignalP"/>
    </source>
</evidence>
<dbReference type="SUPFAM" id="SSF56935">
    <property type="entry name" value="Porins"/>
    <property type="match status" value="1"/>
</dbReference>
<feature type="domain" description="TonB-dependent receptor-like beta-barrel" evidence="15">
    <location>
        <begin position="270"/>
        <end position="715"/>
    </location>
</feature>
<evidence type="ECO:0000256" key="1">
    <source>
        <dbReference type="ARBA" id="ARBA00004571"/>
    </source>
</evidence>
<keyword evidence="8 11" id="KW-0472">Membrane</keyword>
<dbReference type="InterPro" id="IPR010917">
    <property type="entry name" value="TonB_rcpt_CS"/>
</dbReference>
<comment type="subcellular location">
    <subcellularLocation>
        <location evidence="1 11">Cell outer membrane</location>
        <topology evidence="1 11">Multi-pass membrane protein</topology>
    </subcellularLocation>
</comment>
<evidence type="ECO:0000256" key="11">
    <source>
        <dbReference type="PROSITE-ProRule" id="PRU01360"/>
    </source>
</evidence>
<organism evidence="17 18">
    <name type="scientific">Pseudoalteromonas denitrificans DSM 6059</name>
    <dbReference type="NCBI Taxonomy" id="1123010"/>
    <lineage>
        <taxon>Bacteria</taxon>
        <taxon>Pseudomonadati</taxon>
        <taxon>Pseudomonadota</taxon>
        <taxon>Gammaproteobacteria</taxon>
        <taxon>Alteromonadales</taxon>
        <taxon>Pseudoalteromonadaceae</taxon>
        <taxon>Pseudoalteromonas</taxon>
    </lineage>
</organism>
<keyword evidence="9 17" id="KW-0675">Receptor</keyword>
<dbReference type="Proteomes" id="UP000198862">
    <property type="component" value="Unassembled WGS sequence"/>
</dbReference>
<evidence type="ECO:0000256" key="8">
    <source>
        <dbReference type="ARBA" id="ARBA00023136"/>
    </source>
</evidence>
<dbReference type="PROSITE" id="PS52016">
    <property type="entry name" value="TONB_DEPENDENT_REC_3"/>
    <property type="match status" value="1"/>
</dbReference>
<gene>
    <name evidence="17" type="ORF">SAMN02745724_03089</name>
</gene>
<evidence type="ECO:0000256" key="10">
    <source>
        <dbReference type="ARBA" id="ARBA00023237"/>
    </source>
</evidence>
<protein>
    <submittedName>
        <fullName evidence="17">TonB-dependent heme/hemoglobin receptor family protein</fullName>
    </submittedName>
</protein>
<keyword evidence="10 11" id="KW-0998">Cell outer membrane</keyword>
<evidence type="ECO:0000256" key="6">
    <source>
        <dbReference type="ARBA" id="ARBA00022729"/>
    </source>
</evidence>
<dbReference type="InterPro" id="IPR037066">
    <property type="entry name" value="Plug_dom_sf"/>
</dbReference>